<comment type="function">
    <text evidence="3">Reduces the stability of FtsZ polymers in the presence of ATP.</text>
</comment>
<feature type="binding site" evidence="3">
    <location>
        <begin position="75"/>
        <end position="82"/>
    </location>
    <ligand>
        <name>ATP</name>
        <dbReference type="ChEBI" id="CHEBI:30616"/>
    </ligand>
</feature>
<comment type="similarity">
    <text evidence="3">Belongs to the AFG1 ATPase family. ZapE subfamily.</text>
</comment>
<sequence>MLSARPSLASPIERYESDLQRPDFTLDLSQRAAVQALQDLYLRLVARAERGAIARLVSRLSGNAAVPETGLYLWGGVGRGKTYLMDAFFESLPFAQKQRTHFHRFMRQVHRELKEYTGEKNPLDKVADKIARRVRVLCFDEFFVSDIADAMILAGLLEALFSRGVSLVATSNIEPEGLYKDGLQRVRFLPAIDLLQCNTKVVNVDGGIDYRLRTLEILELYHTPLGRAAEDSLAYSFAQLSVDGCEVRSNVQLQVEGRPILALKVADDVAWFNFADLCDGPRSQNDYIELAREFQTILLAAVPRFDARMDAQARRFIHLIDELYDRCVKLVVSAEVPAEQLYGGHHLCFEFERAVSRLLEMRSREYLERAHRPG</sequence>
<name>A0ABY9EGN5_9GAMM</name>
<reference evidence="4 5" key="1">
    <citation type="submission" date="2022-05" db="EMBL/GenBank/DDBJ databases">
        <title>Microbulbifer sp. nov., isolated from sponge.</title>
        <authorList>
            <person name="Gao L."/>
        </authorList>
    </citation>
    <scope>NUCLEOTIDE SEQUENCE [LARGE SCALE GENOMIC DNA]</scope>
    <source>
        <strain evidence="4 5">MI-G</strain>
    </source>
</reference>
<evidence type="ECO:0000256" key="3">
    <source>
        <dbReference type="HAMAP-Rule" id="MF_01919"/>
    </source>
</evidence>
<dbReference type="RefSeq" id="WP_301417393.1">
    <property type="nucleotide sequence ID" value="NZ_CP098023.1"/>
</dbReference>
<dbReference type="SUPFAM" id="SSF52540">
    <property type="entry name" value="P-loop containing nucleoside triphosphate hydrolases"/>
    <property type="match status" value="1"/>
</dbReference>
<accession>A0ABY9EGN5</accession>
<dbReference type="InterPro" id="IPR027417">
    <property type="entry name" value="P-loop_NTPase"/>
</dbReference>
<dbReference type="NCBIfam" id="NF040713">
    <property type="entry name" value="ZapE"/>
    <property type="match status" value="1"/>
</dbReference>
<dbReference type="EMBL" id="CP098023">
    <property type="protein sequence ID" value="WKD50774.1"/>
    <property type="molecule type" value="Genomic_DNA"/>
</dbReference>
<evidence type="ECO:0000313" key="4">
    <source>
        <dbReference type="EMBL" id="WKD50774.1"/>
    </source>
</evidence>
<dbReference type="GO" id="GO:0051301">
    <property type="term" value="P:cell division"/>
    <property type="evidence" value="ECO:0007669"/>
    <property type="project" value="UniProtKB-KW"/>
</dbReference>
<dbReference type="InterPro" id="IPR005654">
    <property type="entry name" value="ATPase_AFG1-like"/>
</dbReference>
<dbReference type="InterPro" id="IPR030870">
    <property type="entry name" value="ZapE"/>
</dbReference>
<protein>
    <recommendedName>
        <fullName evidence="3">Cell division protein ZapE</fullName>
    </recommendedName>
    <alternativeName>
        <fullName evidence="3">Z ring-associated protein ZapE</fullName>
    </alternativeName>
</protein>
<dbReference type="PANTHER" id="PTHR12169:SF6">
    <property type="entry name" value="AFG1-LIKE ATPASE"/>
    <property type="match status" value="1"/>
</dbReference>
<keyword evidence="2 3" id="KW-0067">ATP-binding</keyword>
<evidence type="ECO:0000313" key="5">
    <source>
        <dbReference type="Proteomes" id="UP001321520"/>
    </source>
</evidence>
<keyword evidence="5" id="KW-1185">Reference proteome</keyword>
<keyword evidence="1 3" id="KW-0547">Nucleotide-binding</keyword>
<organism evidence="4 5">
    <name type="scientific">Microbulbifer spongiae</name>
    <dbReference type="NCBI Taxonomy" id="2944933"/>
    <lineage>
        <taxon>Bacteria</taxon>
        <taxon>Pseudomonadati</taxon>
        <taxon>Pseudomonadota</taxon>
        <taxon>Gammaproteobacteria</taxon>
        <taxon>Cellvibrionales</taxon>
        <taxon>Microbulbiferaceae</taxon>
        <taxon>Microbulbifer</taxon>
    </lineage>
</organism>
<dbReference type="PANTHER" id="PTHR12169">
    <property type="entry name" value="ATPASE N2B"/>
    <property type="match status" value="1"/>
</dbReference>
<proteinExistence type="inferred from homology"/>
<dbReference type="HAMAP" id="MF_01919">
    <property type="entry name" value="ZapE"/>
    <property type="match status" value="1"/>
</dbReference>
<keyword evidence="3" id="KW-0378">Hydrolase</keyword>
<dbReference type="Gene3D" id="3.40.50.300">
    <property type="entry name" value="P-loop containing nucleotide triphosphate hydrolases"/>
    <property type="match status" value="1"/>
</dbReference>
<evidence type="ECO:0000256" key="2">
    <source>
        <dbReference type="ARBA" id="ARBA00022840"/>
    </source>
</evidence>
<dbReference type="Pfam" id="PF03969">
    <property type="entry name" value="AFG1_ATPase"/>
    <property type="match status" value="1"/>
</dbReference>
<comment type="subcellular location">
    <subcellularLocation>
        <location evidence="3">Cytoplasm</location>
    </subcellularLocation>
</comment>
<dbReference type="Proteomes" id="UP001321520">
    <property type="component" value="Chromosome"/>
</dbReference>
<keyword evidence="3" id="KW-0963">Cytoplasm</keyword>
<keyword evidence="3 4" id="KW-0132">Cell division</keyword>
<keyword evidence="3" id="KW-0131">Cell cycle</keyword>
<comment type="subunit">
    <text evidence="3">Interacts with FtsZ.</text>
</comment>
<gene>
    <name evidence="3 4" type="primary">zapE</name>
    <name evidence="4" type="ORF">M8T91_04925</name>
</gene>
<evidence type="ECO:0000256" key="1">
    <source>
        <dbReference type="ARBA" id="ARBA00022741"/>
    </source>
</evidence>